<keyword evidence="6" id="KW-0808">Transferase</keyword>
<evidence type="ECO:0000256" key="5">
    <source>
        <dbReference type="ARBA" id="ARBA00022490"/>
    </source>
</evidence>
<dbReference type="SUPFAM" id="SSF55979">
    <property type="entry name" value="DNA clamp"/>
    <property type="match status" value="3"/>
</dbReference>
<keyword evidence="8" id="KW-0235">DNA replication</keyword>
<dbReference type="Pfam" id="PF02768">
    <property type="entry name" value="DNA_pol3_beta_3"/>
    <property type="match status" value="1"/>
</dbReference>
<keyword evidence="5" id="KW-0963">Cytoplasm</keyword>
<evidence type="ECO:0000259" key="12">
    <source>
        <dbReference type="Pfam" id="PF02767"/>
    </source>
</evidence>
<dbReference type="InterPro" id="IPR022637">
    <property type="entry name" value="DNA_polIII_beta_cen"/>
</dbReference>
<evidence type="ECO:0000313" key="14">
    <source>
        <dbReference type="EMBL" id="TQC51562.1"/>
    </source>
</evidence>
<evidence type="ECO:0000256" key="1">
    <source>
        <dbReference type="ARBA" id="ARBA00002266"/>
    </source>
</evidence>
<dbReference type="Pfam" id="PF02767">
    <property type="entry name" value="DNA_pol3_beta_2"/>
    <property type="match status" value="1"/>
</dbReference>
<dbReference type="OrthoDB" id="397417at2"/>
<evidence type="ECO:0000256" key="9">
    <source>
        <dbReference type="ARBA" id="ARBA00022932"/>
    </source>
</evidence>
<gene>
    <name evidence="14" type="ORF">E1I18_02085</name>
</gene>
<dbReference type="Gene3D" id="3.10.150.10">
    <property type="entry name" value="DNA Polymerase III, subunit A, domain 2"/>
    <property type="match status" value="1"/>
</dbReference>
<protein>
    <submittedName>
        <fullName evidence="14">DNA polymerase III subunit beta</fullName>
    </submittedName>
</protein>
<comment type="similarity">
    <text evidence="3">Belongs to the beta sliding clamp family.</text>
</comment>
<evidence type="ECO:0000256" key="10">
    <source>
        <dbReference type="ARBA" id="ARBA00023125"/>
    </source>
</evidence>
<comment type="caution">
    <text evidence="14">The sequence shown here is derived from an EMBL/GenBank/DDBJ whole genome shotgun (WGS) entry which is preliminary data.</text>
</comment>
<dbReference type="Proteomes" id="UP000320801">
    <property type="component" value="Unassembled WGS sequence"/>
</dbReference>
<dbReference type="PANTHER" id="PTHR30478:SF0">
    <property type="entry name" value="BETA SLIDING CLAMP"/>
    <property type="match status" value="1"/>
</dbReference>
<comment type="subcellular location">
    <subcellularLocation>
        <location evidence="2">Cytoplasm</location>
    </subcellularLocation>
</comment>
<feature type="domain" description="DNA polymerase III beta sliding clamp central" evidence="12">
    <location>
        <begin position="133"/>
        <end position="239"/>
    </location>
</feature>
<dbReference type="InterPro" id="IPR022635">
    <property type="entry name" value="DNA_polIII_beta_C"/>
</dbReference>
<feature type="domain" description="DNA polymerase III beta sliding clamp N-terminal" evidence="11">
    <location>
        <begin position="1"/>
        <end position="123"/>
    </location>
</feature>
<dbReference type="GO" id="GO:0003887">
    <property type="term" value="F:DNA-directed DNA polymerase activity"/>
    <property type="evidence" value="ECO:0007669"/>
    <property type="project" value="UniProtKB-KW"/>
</dbReference>
<dbReference type="AlphaFoldDB" id="A0A507SQB2"/>
<dbReference type="RefSeq" id="WP_141483946.1">
    <property type="nucleotide sequence ID" value="NZ_SMDN01000006.1"/>
</dbReference>
<dbReference type="GO" id="GO:0006271">
    <property type="term" value="P:DNA strand elongation involved in DNA replication"/>
    <property type="evidence" value="ECO:0007669"/>
    <property type="project" value="TreeGrafter"/>
</dbReference>
<dbReference type="GO" id="GO:0008408">
    <property type="term" value="F:3'-5' exonuclease activity"/>
    <property type="evidence" value="ECO:0007669"/>
    <property type="project" value="InterPro"/>
</dbReference>
<reference evidence="14 15" key="1">
    <citation type="submission" date="2019-03" db="EMBL/GenBank/DDBJ databases">
        <title>Characterization of a novel Mycoplasma cynos real-time PCR assay.</title>
        <authorList>
            <person name="Tallmadge R.L."/>
            <person name="Mitchell P.K."/>
            <person name="Goodman L."/>
        </authorList>
    </citation>
    <scope>NUCLEOTIDE SEQUENCE [LARGE SCALE GENOMIC DNA]</scope>
    <source>
        <strain evidence="14 15">1642</strain>
    </source>
</reference>
<evidence type="ECO:0000259" key="13">
    <source>
        <dbReference type="Pfam" id="PF02768"/>
    </source>
</evidence>
<accession>A0A507SQB2</accession>
<dbReference type="GO" id="GO:0003677">
    <property type="term" value="F:DNA binding"/>
    <property type="evidence" value="ECO:0007669"/>
    <property type="project" value="UniProtKB-KW"/>
</dbReference>
<dbReference type="Gene3D" id="3.70.10.10">
    <property type="match status" value="1"/>
</dbReference>
<sequence>MNFKINKKIFDDTLEIVSKYTDPISTFFSFRCIYITVDNEYITLKAANDATSIVKKIVVDDVNVLVEEPGEFLVQANVFKSIVKKLSGMINITKTATNLLDISQGNSKYQITTLTEKHFPAIDNLLNTKQLSLNTAEFKKAIKSVSHASSLDNSLIYKCINMKKKNDVINFTATDSYRLAIYQYKCDEQVGFDFDFSINSKDLKDLIPSDAPEKVTFFFNDIKVGVKYENTVIISRIVSIPFVDTESIFKNMDVAYTIAISKTELNNMLNKIWMSNGDKQNRIELYINDKEFKIVNNVIEIGNFADKTSNFKFQGKHLEMALNYNFIKDAISVFDDDISILIDQNVKKVLLISSSNKACKQLISPLRR</sequence>
<evidence type="ECO:0000256" key="6">
    <source>
        <dbReference type="ARBA" id="ARBA00022679"/>
    </source>
</evidence>
<dbReference type="SMART" id="SM00480">
    <property type="entry name" value="POL3Bc"/>
    <property type="match status" value="1"/>
</dbReference>
<dbReference type="GO" id="GO:0009360">
    <property type="term" value="C:DNA polymerase III complex"/>
    <property type="evidence" value="ECO:0007669"/>
    <property type="project" value="InterPro"/>
</dbReference>
<dbReference type="Pfam" id="PF00712">
    <property type="entry name" value="DNA_pol3_beta"/>
    <property type="match status" value="1"/>
</dbReference>
<evidence type="ECO:0000259" key="11">
    <source>
        <dbReference type="Pfam" id="PF00712"/>
    </source>
</evidence>
<keyword evidence="7" id="KW-0548">Nucleotidyltransferase</keyword>
<dbReference type="PANTHER" id="PTHR30478">
    <property type="entry name" value="DNA POLYMERASE III SUBUNIT BETA"/>
    <property type="match status" value="1"/>
</dbReference>
<evidence type="ECO:0000313" key="15">
    <source>
        <dbReference type="Proteomes" id="UP000320801"/>
    </source>
</evidence>
<dbReference type="InterPro" id="IPR046938">
    <property type="entry name" value="DNA_clamp_sf"/>
</dbReference>
<evidence type="ECO:0000256" key="2">
    <source>
        <dbReference type="ARBA" id="ARBA00004496"/>
    </source>
</evidence>
<keyword evidence="10" id="KW-0238">DNA-binding</keyword>
<evidence type="ECO:0000256" key="3">
    <source>
        <dbReference type="ARBA" id="ARBA00010752"/>
    </source>
</evidence>
<proteinExistence type="inferred from homology"/>
<feature type="domain" description="DNA polymerase III beta sliding clamp C-terminal" evidence="13">
    <location>
        <begin position="258"/>
        <end position="367"/>
    </location>
</feature>
<keyword evidence="9" id="KW-0239">DNA-directed DNA polymerase</keyword>
<organism evidence="14 15">
    <name type="scientific">Mycoplasmopsis mucosicanis</name>
    <dbReference type="NCBI Taxonomy" id="458208"/>
    <lineage>
        <taxon>Bacteria</taxon>
        <taxon>Bacillati</taxon>
        <taxon>Mycoplasmatota</taxon>
        <taxon>Mycoplasmoidales</taxon>
        <taxon>Metamycoplasmataceae</taxon>
        <taxon>Mycoplasmopsis</taxon>
    </lineage>
</organism>
<comment type="function">
    <text evidence="1">Confers DNA tethering and processivity to DNA polymerases and other proteins. Acts as a clamp, forming a ring around DNA (a reaction catalyzed by the clamp-loading complex) which diffuses in an ATP-independent manner freely and bidirectionally along dsDNA. Initially characterized for its ability to contact the catalytic subunit of DNA polymerase III (Pol III), a complex, multichain enzyme responsible for most of the replicative synthesis in bacteria; Pol III exhibits 3'-5' exonuclease proofreading activity. The beta chain is required for initiation of replication as well as for processivity of DNA replication.</text>
</comment>
<dbReference type="InterPro" id="IPR001001">
    <property type="entry name" value="DNA_polIII_beta"/>
</dbReference>
<dbReference type="EMBL" id="SMDN01000006">
    <property type="protein sequence ID" value="TQC51562.1"/>
    <property type="molecule type" value="Genomic_DNA"/>
</dbReference>
<evidence type="ECO:0000256" key="4">
    <source>
        <dbReference type="ARBA" id="ARBA00011400"/>
    </source>
</evidence>
<dbReference type="InterPro" id="IPR022634">
    <property type="entry name" value="DNA_polIII_beta_N"/>
</dbReference>
<comment type="subunit">
    <text evidence="4">Forms a ring-shaped head-to-tail homodimer around DNA which binds and tethers DNA polymerases and other proteins to the DNA. The DNA replisome complex has a single clamp-loading complex (3 tau and 1 each of delta, delta', psi and chi subunits) which binds 3 Pol III cores (1 core on the leading strand and 2 on the lagging strand) each with a beta sliding clamp dimer. Additional proteins in the replisome are other copies of gamma, psi and chi, Ssb, DNA helicase and RNA primase.</text>
</comment>
<keyword evidence="15" id="KW-1185">Reference proteome</keyword>
<name>A0A507SQB2_9BACT</name>
<evidence type="ECO:0000256" key="8">
    <source>
        <dbReference type="ARBA" id="ARBA00022705"/>
    </source>
</evidence>
<evidence type="ECO:0000256" key="7">
    <source>
        <dbReference type="ARBA" id="ARBA00022695"/>
    </source>
</evidence>
<dbReference type="CDD" id="cd00140">
    <property type="entry name" value="beta_clamp"/>
    <property type="match status" value="1"/>
</dbReference>
<dbReference type="GO" id="GO:0005737">
    <property type="term" value="C:cytoplasm"/>
    <property type="evidence" value="ECO:0007669"/>
    <property type="project" value="UniProtKB-SubCell"/>
</dbReference>